<feature type="compositionally biased region" description="Basic residues" evidence="1">
    <location>
        <begin position="93"/>
        <end position="104"/>
    </location>
</feature>
<dbReference type="AlphaFoldDB" id="A0A565CSN0"/>
<sequence>MATSRLNAFCRVSASRSLNCESYVGLRARTVTISYCRTLTAPRCPLVRRANEGRTLVVNAVAETEEGPKKRYPGEAKGFVEEMRFVAMRMHTRIRQRKDKKSPKLPRTVLSRHGNSQWKDT</sequence>
<gene>
    <name evidence="2" type="ORF">ANE_LOCUS26870</name>
</gene>
<dbReference type="Proteomes" id="UP000489600">
    <property type="component" value="Unassembled WGS sequence"/>
</dbReference>
<name>A0A565CSN0_9BRAS</name>
<organism evidence="2 3">
    <name type="scientific">Arabis nemorensis</name>
    <dbReference type="NCBI Taxonomy" id="586526"/>
    <lineage>
        <taxon>Eukaryota</taxon>
        <taxon>Viridiplantae</taxon>
        <taxon>Streptophyta</taxon>
        <taxon>Embryophyta</taxon>
        <taxon>Tracheophyta</taxon>
        <taxon>Spermatophyta</taxon>
        <taxon>Magnoliopsida</taxon>
        <taxon>eudicotyledons</taxon>
        <taxon>Gunneridae</taxon>
        <taxon>Pentapetalae</taxon>
        <taxon>rosids</taxon>
        <taxon>malvids</taxon>
        <taxon>Brassicales</taxon>
        <taxon>Brassicaceae</taxon>
        <taxon>Arabideae</taxon>
        <taxon>Arabis</taxon>
    </lineage>
</organism>
<keyword evidence="3" id="KW-1185">Reference proteome</keyword>
<dbReference type="EMBL" id="CABITT030000008">
    <property type="protein sequence ID" value="VVB16426.1"/>
    <property type="molecule type" value="Genomic_DNA"/>
</dbReference>
<evidence type="ECO:0000313" key="3">
    <source>
        <dbReference type="Proteomes" id="UP000489600"/>
    </source>
</evidence>
<reference evidence="2" key="1">
    <citation type="submission" date="2019-07" db="EMBL/GenBank/DDBJ databases">
        <authorList>
            <person name="Dittberner H."/>
        </authorList>
    </citation>
    <scope>NUCLEOTIDE SEQUENCE [LARGE SCALE GENOMIC DNA]</scope>
</reference>
<evidence type="ECO:0000256" key="1">
    <source>
        <dbReference type="SAM" id="MobiDB-lite"/>
    </source>
</evidence>
<evidence type="ECO:0000313" key="2">
    <source>
        <dbReference type="EMBL" id="VVB16426.1"/>
    </source>
</evidence>
<feature type="region of interest" description="Disordered" evidence="1">
    <location>
        <begin position="93"/>
        <end position="121"/>
    </location>
</feature>
<dbReference type="OrthoDB" id="1731392at2759"/>
<protein>
    <submittedName>
        <fullName evidence="2">Uncharacterized protein</fullName>
    </submittedName>
</protein>
<accession>A0A565CSN0</accession>
<proteinExistence type="predicted"/>
<comment type="caution">
    <text evidence="2">The sequence shown here is derived from an EMBL/GenBank/DDBJ whole genome shotgun (WGS) entry which is preliminary data.</text>
</comment>